<sequence length="517" mass="53593">MTTPLALPFPADTTPGGFLLVLAILVPIIGILLIWTLGSRRTELVALTTLAIGAAIALAILTELTGTGSAVIYLVGGWRPPLGLALRADGLSVVLIVLTAIVIGAVGIFAKGQFGYDPDAPEKRAPTVFWTLLLGISGALNLIFLGDDLFNLFVAIELVTFTAVPLVCLDGKAETMRAALRYLLFALLGSVMYLLGVALIYSGYGTLDIALLKSVARVEPLLFIAIALMTVGLLAKTALFPLHIWLPAAHAGAPAAASAVLSALVVKGSFFIILRLWFDILPAEATGLGAQMLAGLGALAILFGSVIAICQARLKLLIAYSTVAQIGYLFLMFPLATGSEATPAFASIAWTGGILQLASHAFAKAAMFLAAGLVYDAFGHDRISGLAGAGRVIPITFIAFGLGGMSLMGLPPSGGFSAKWLMLNASVGEGQWWWAAVILCGGLLAAGYVFRVLVPAMARPLARIKVKGPVSRRRELVALALAIMALLIGFVPLEPAPLLGIGRGAEAGLLVPGGLAP</sequence>
<reference evidence="5 6" key="1">
    <citation type="submission" date="2020-08" db="EMBL/GenBank/DDBJ databases">
        <title>Genomic Encyclopedia of Type Strains, Phase IV (KMG-IV): sequencing the most valuable type-strain genomes for metagenomic binning, comparative biology and taxonomic classification.</title>
        <authorList>
            <person name="Goeker M."/>
        </authorList>
    </citation>
    <scope>NUCLEOTIDE SEQUENCE [LARGE SCALE GENOMIC DNA]</scope>
    <source>
        <strain evidence="5 6">DSM 25966</strain>
    </source>
</reference>
<evidence type="ECO:0000256" key="2">
    <source>
        <dbReference type="RuleBase" id="RU000320"/>
    </source>
</evidence>
<keyword evidence="6" id="KW-1185">Reference proteome</keyword>
<dbReference type="AlphaFoldDB" id="A0A840AGJ2"/>
<feature type="transmembrane region" description="Helical" evidence="3">
    <location>
        <begin position="152"/>
        <end position="170"/>
    </location>
</feature>
<proteinExistence type="predicted"/>
<feature type="transmembrane region" description="Helical" evidence="3">
    <location>
        <begin position="290"/>
        <end position="310"/>
    </location>
</feature>
<feature type="transmembrane region" description="Helical" evidence="3">
    <location>
        <begin position="182"/>
        <end position="201"/>
    </location>
</feature>
<comment type="subcellular location">
    <subcellularLocation>
        <location evidence="1">Endomembrane system</location>
        <topology evidence="1">Multi-pass membrane protein</topology>
    </subcellularLocation>
    <subcellularLocation>
        <location evidence="2">Membrane</location>
        <topology evidence="2">Multi-pass membrane protein</topology>
    </subcellularLocation>
</comment>
<feature type="transmembrane region" description="Helical" evidence="3">
    <location>
        <begin position="357"/>
        <end position="378"/>
    </location>
</feature>
<organism evidence="5 6">
    <name type="scientific">Kaistia hirudinis</name>
    <dbReference type="NCBI Taxonomy" id="1293440"/>
    <lineage>
        <taxon>Bacteria</taxon>
        <taxon>Pseudomonadati</taxon>
        <taxon>Pseudomonadota</taxon>
        <taxon>Alphaproteobacteria</taxon>
        <taxon>Hyphomicrobiales</taxon>
        <taxon>Kaistiaceae</taxon>
        <taxon>Kaistia</taxon>
    </lineage>
</organism>
<keyword evidence="5" id="KW-0456">Lyase</keyword>
<keyword evidence="3" id="KW-0472">Membrane</keyword>
<dbReference type="PANTHER" id="PTHR43373:SF1">
    <property type="entry name" value="NA(+)_H(+) ANTIPORTER SUBUNIT A"/>
    <property type="match status" value="1"/>
</dbReference>
<feature type="transmembrane region" description="Helical" evidence="3">
    <location>
        <begin position="390"/>
        <end position="411"/>
    </location>
</feature>
<feature type="transmembrane region" description="Helical" evidence="3">
    <location>
        <begin position="128"/>
        <end position="146"/>
    </location>
</feature>
<evidence type="ECO:0000259" key="4">
    <source>
        <dbReference type="Pfam" id="PF00361"/>
    </source>
</evidence>
<feature type="transmembrane region" description="Helical" evidence="3">
    <location>
        <begin position="17"/>
        <end position="37"/>
    </location>
</feature>
<evidence type="ECO:0000313" key="5">
    <source>
        <dbReference type="EMBL" id="MBB3929469.1"/>
    </source>
</evidence>
<feature type="transmembrane region" description="Helical" evidence="3">
    <location>
        <begin position="475"/>
        <end position="493"/>
    </location>
</feature>
<feature type="transmembrane region" description="Helical" evidence="3">
    <location>
        <begin position="431"/>
        <end position="454"/>
    </location>
</feature>
<dbReference type="RefSeq" id="WP_183397127.1">
    <property type="nucleotide sequence ID" value="NZ_JACIDS010000001.1"/>
</dbReference>
<name>A0A840AGJ2_9HYPH</name>
<dbReference type="Proteomes" id="UP000553963">
    <property type="component" value="Unassembled WGS sequence"/>
</dbReference>
<evidence type="ECO:0000313" key="6">
    <source>
        <dbReference type="Proteomes" id="UP000553963"/>
    </source>
</evidence>
<dbReference type="InterPro" id="IPR050616">
    <property type="entry name" value="CPA3_Na-H_Antiporter_A"/>
</dbReference>
<dbReference type="Pfam" id="PF00361">
    <property type="entry name" value="Proton_antipo_M"/>
    <property type="match status" value="1"/>
</dbReference>
<dbReference type="GO" id="GO:0016829">
    <property type="term" value="F:lyase activity"/>
    <property type="evidence" value="ECO:0007669"/>
    <property type="project" value="UniProtKB-KW"/>
</dbReference>
<dbReference type="GO" id="GO:0012505">
    <property type="term" value="C:endomembrane system"/>
    <property type="evidence" value="ECO:0007669"/>
    <property type="project" value="UniProtKB-SubCell"/>
</dbReference>
<feature type="domain" description="NADH:quinone oxidoreductase/Mrp antiporter transmembrane" evidence="4">
    <location>
        <begin position="147"/>
        <end position="443"/>
    </location>
</feature>
<dbReference type="PRINTS" id="PR01434">
    <property type="entry name" value="NADHDHGNASE5"/>
</dbReference>
<accession>A0A840AGJ2</accession>
<evidence type="ECO:0000256" key="3">
    <source>
        <dbReference type="SAM" id="Phobius"/>
    </source>
</evidence>
<protein>
    <submittedName>
        <fullName evidence="5">Formate hydrogenlyase subunit 3/multisubunit Na+/H+ antiporter MnhD subunit</fullName>
    </submittedName>
</protein>
<feature type="transmembrane region" description="Helical" evidence="3">
    <location>
        <begin position="44"/>
        <end position="73"/>
    </location>
</feature>
<dbReference type="InterPro" id="IPR001750">
    <property type="entry name" value="ND/Mrp_TM"/>
</dbReference>
<feature type="transmembrane region" description="Helical" evidence="3">
    <location>
        <begin position="93"/>
        <end position="116"/>
    </location>
</feature>
<keyword evidence="3" id="KW-1133">Transmembrane helix</keyword>
<feature type="transmembrane region" description="Helical" evidence="3">
    <location>
        <begin position="258"/>
        <end position="278"/>
    </location>
</feature>
<comment type="caution">
    <text evidence="5">The sequence shown here is derived from an EMBL/GenBank/DDBJ whole genome shotgun (WGS) entry which is preliminary data.</text>
</comment>
<dbReference type="EMBL" id="JACIDS010000001">
    <property type="protein sequence ID" value="MBB3929469.1"/>
    <property type="molecule type" value="Genomic_DNA"/>
</dbReference>
<keyword evidence="2 3" id="KW-0812">Transmembrane</keyword>
<dbReference type="PANTHER" id="PTHR43373">
    <property type="entry name" value="NA(+)/H(+) ANTIPORTER SUBUNIT"/>
    <property type="match status" value="1"/>
</dbReference>
<evidence type="ECO:0000256" key="1">
    <source>
        <dbReference type="ARBA" id="ARBA00004127"/>
    </source>
</evidence>
<dbReference type="GO" id="GO:0016020">
    <property type="term" value="C:membrane"/>
    <property type="evidence" value="ECO:0007669"/>
    <property type="project" value="UniProtKB-SubCell"/>
</dbReference>
<feature type="transmembrane region" description="Helical" evidence="3">
    <location>
        <begin position="317"/>
        <end position="337"/>
    </location>
</feature>
<feature type="transmembrane region" description="Helical" evidence="3">
    <location>
        <begin position="221"/>
        <end position="246"/>
    </location>
</feature>
<gene>
    <name evidence="5" type="ORF">GGR25_000488</name>
</gene>